<dbReference type="AlphaFoldDB" id="A0A8E0VPC2"/>
<keyword evidence="4" id="KW-1185">Reference proteome</keyword>
<keyword evidence="2" id="KW-1133">Transmembrane helix</keyword>
<name>A0A8E0VPC2_9TREM</name>
<evidence type="ECO:0000313" key="3">
    <source>
        <dbReference type="EMBL" id="KAA0196933.1"/>
    </source>
</evidence>
<keyword evidence="2" id="KW-0472">Membrane</keyword>
<dbReference type="OrthoDB" id="2126698at2759"/>
<feature type="transmembrane region" description="Helical" evidence="2">
    <location>
        <begin position="111"/>
        <end position="133"/>
    </location>
</feature>
<feature type="region of interest" description="Disordered" evidence="1">
    <location>
        <begin position="198"/>
        <end position="220"/>
    </location>
</feature>
<feature type="transmembrane region" description="Helical" evidence="2">
    <location>
        <begin position="231"/>
        <end position="251"/>
    </location>
</feature>
<organism evidence="3 4">
    <name type="scientific">Fasciolopsis buskii</name>
    <dbReference type="NCBI Taxonomy" id="27845"/>
    <lineage>
        <taxon>Eukaryota</taxon>
        <taxon>Metazoa</taxon>
        <taxon>Spiralia</taxon>
        <taxon>Lophotrochozoa</taxon>
        <taxon>Platyhelminthes</taxon>
        <taxon>Trematoda</taxon>
        <taxon>Digenea</taxon>
        <taxon>Plagiorchiida</taxon>
        <taxon>Echinostomata</taxon>
        <taxon>Echinostomatoidea</taxon>
        <taxon>Fasciolidae</taxon>
        <taxon>Fasciolopsis</taxon>
    </lineage>
</organism>
<evidence type="ECO:0000256" key="1">
    <source>
        <dbReference type="SAM" id="MobiDB-lite"/>
    </source>
</evidence>
<comment type="caution">
    <text evidence="3">The sequence shown here is derived from an EMBL/GenBank/DDBJ whole genome shotgun (WGS) entry which is preliminary data.</text>
</comment>
<protein>
    <submittedName>
        <fullName evidence="3">Uncharacterized protein</fullName>
    </submittedName>
</protein>
<reference evidence="3" key="1">
    <citation type="submission" date="2019-05" db="EMBL/GenBank/DDBJ databases">
        <title>Annotation for the trematode Fasciolopsis buski.</title>
        <authorList>
            <person name="Choi Y.-J."/>
        </authorList>
    </citation>
    <scope>NUCLEOTIDE SEQUENCE</scope>
    <source>
        <strain evidence="3">HT</strain>
        <tissue evidence="3">Whole worm</tissue>
    </source>
</reference>
<evidence type="ECO:0000313" key="4">
    <source>
        <dbReference type="Proteomes" id="UP000728185"/>
    </source>
</evidence>
<accession>A0A8E0VPC2</accession>
<keyword evidence="2" id="KW-0812">Transmembrane</keyword>
<proteinExistence type="predicted"/>
<gene>
    <name evidence="3" type="ORF">FBUS_09207</name>
</gene>
<dbReference type="Proteomes" id="UP000728185">
    <property type="component" value="Unassembled WGS sequence"/>
</dbReference>
<dbReference type="EMBL" id="LUCM01002720">
    <property type="protein sequence ID" value="KAA0196933.1"/>
    <property type="molecule type" value="Genomic_DNA"/>
</dbReference>
<sequence>MCCPNMDTKYYPLVRLSGTLGDHELGVQTVLSTLDTVTYSILPYGFGTAVGIRVGHHLGAGCSHGPRFTLSVALLAICKSDHIGIVNTRIFFFQAVCIGVIKGSGLQKYGAIINFTTLYILGAPSAVCFVYVMKMGLEGGWFSSELFKTVIFVSLSKSSLLFPSEQMIGLESNSNASQLTPNKCHTLNQERLSSFGPLRGSSSPPAMASALHKKKPEPCRRPTADVVRNRIILIVFMLLLLAVSLACRLCIDWSALLGSYCVYPNGTYVRSMNLSQTDNCVLVVP</sequence>
<evidence type="ECO:0000256" key="2">
    <source>
        <dbReference type="SAM" id="Phobius"/>
    </source>
</evidence>